<evidence type="ECO:0000313" key="10">
    <source>
        <dbReference type="EMBL" id="TWU34198.1"/>
    </source>
</evidence>
<dbReference type="InterPro" id="IPR050482">
    <property type="entry name" value="Sensor_HK_TwoCompSys"/>
</dbReference>
<dbReference type="PANTHER" id="PTHR24421">
    <property type="entry name" value="NITRATE/NITRITE SENSOR PROTEIN NARX-RELATED"/>
    <property type="match status" value="1"/>
</dbReference>
<dbReference type="GO" id="GO:0005524">
    <property type="term" value="F:ATP binding"/>
    <property type="evidence" value="ECO:0007669"/>
    <property type="project" value="UniProtKB-KW"/>
</dbReference>
<keyword evidence="4 10" id="KW-0808">Transferase</keyword>
<name>A0A5C6DBW0_9BACT</name>
<evidence type="ECO:0000256" key="7">
    <source>
        <dbReference type="ARBA" id="ARBA00022840"/>
    </source>
</evidence>
<evidence type="ECO:0000256" key="5">
    <source>
        <dbReference type="ARBA" id="ARBA00022741"/>
    </source>
</evidence>
<sequence>MGESSRSPSALSDQLTQLIETERAAIGHEIHDSLLPLLFAASAGLHRLLDTAAKDLPAESKELHDHKRLAQVADWIDEAMQTGRQILNAAYPVELDRSSWSDAARGTIDRVIDDPSGQRPAIDWQIDHRSTQLPMAVATTAYRISVEAIRNALRHGKATKITVAASKRGNEFSLAITDNGVGFAPDEVPADRYGVRTMKSRSHLIGGSVKIDSKPGGPTTVEFTIDLAGEPCATREAEPRGQVS</sequence>
<keyword evidence="7" id="KW-0067">ATP-binding</keyword>
<dbReference type="Gene3D" id="3.30.565.10">
    <property type="entry name" value="Histidine kinase-like ATPase, C-terminal domain"/>
    <property type="match status" value="1"/>
</dbReference>
<dbReference type="SUPFAM" id="SSF55874">
    <property type="entry name" value="ATPase domain of HSP90 chaperone/DNA topoisomerase II/histidine kinase"/>
    <property type="match status" value="1"/>
</dbReference>
<evidence type="ECO:0000256" key="1">
    <source>
        <dbReference type="ARBA" id="ARBA00000085"/>
    </source>
</evidence>
<dbReference type="PANTHER" id="PTHR24421:SF10">
    <property type="entry name" value="NITRATE_NITRITE SENSOR PROTEIN NARQ"/>
    <property type="match status" value="1"/>
</dbReference>
<evidence type="ECO:0000256" key="2">
    <source>
        <dbReference type="ARBA" id="ARBA00012438"/>
    </source>
</evidence>
<evidence type="ECO:0000256" key="4">
    <source>
        <dbReference type="ARBA" id="ARBA00022679"/>
    </source>
</evidence>
<evidence type="ECO:0000259" key="9">
    <source>
        <dbReference type="SMART" id="SM00387"/>
    </source>
</evidence>
<dbReference type="GO" id="GO:0046983">
    <property type="term" value="F:protein dimerization activity"/>
    <property type="evidence" value="ECO:0007669"/>
    <property type="project" value="InterPro"/>
</dbReference>
<accession>A0A5C6DBW0</accession>
<dbReference type="EC" id="2.7.13.3" evidence="2"/>
<feature type="domain" description="Histidine kinase/HSP90-like ATPase" evidence="9">
    <location>
        <begin position="136"/>
        <end position="229"/>
    </location>
</feature>
<evidence type="ECO:0000256" key="8">
    <source>
        <dbReference type="ARBA" id="ARBA00023012"/>
    </source>
</evidence>
<dbReference type="GO" id="GO:0016020">
    <property type="term" value="C:membrane"/>
    <property type="evidence" value="ECO:0007669"/>
    <property type="project" value="InterPro"/>
</dbReference>
<keyword evidence="3" id="KW-0597">Phosphoprotein</keyword>
<dbReference type="Pfam" id="PF07730">
    <property type="entry name" value="HisKA_3"/>
    <property type="match status" value="1"/>
</dbReference>
<comment type="catalytic activity">
    <reaction evidence="1">
        <text>ATP + protein L-histidine = ADP + protein N-phospho-L-histidine.</text>
        <dbReference type="EC" id="2.7.13.3"/>
    </reaction>
</comment>
<dbReference type="RefSeq" id="WP_146528613.1">
    <property type="nucleotide sequence ID" value="NZ_SJPV01000008.1"/>
</dbReference>
<dbReference type="OrthoDB" id="290376at2"/>
<dbReference type="EMBL" id="SJPV01000008">
    <property type="protein sequence ID" value="TWU34198.1"/>
    <property type="molecule type" value="Genomic_DNA"/>
</dbReference>
<evidence type="ECO:0000256" key="3">
    <source>
        <dbReference type="ARBA" id="ARBA00022553"/>
    </source>
</evidence>
<protein>
    <recommendedName>
        <fullName evidence="2">histidine kinase</fullName>
        <ecNumber evidence="2">2.7.13.3</ecNumber>
    </recommendedName>
</protein>
<keyword evidence="8" id="KW-0902">Two-component regulatory system</keyword>
<proteinExistence type="predicted"/>
<dbReference type="Pfam" id="PF02518">
    <property type="entry name" value="HATPase_c"/>
    <property type="match status" value="1"/>
</dbReference>
<dbReference type="AlphaFoldDB" id="A0A5C6DBW0"/>
<dbReference type="GO" id="GO:0000155">
    <property type="term" value="F:phosphorelay sensor kinase activity"/>
    <property type="evidence" value="ECO:0007669"/>
    <property type="project" value="InterPro"/>
</dbReference>
<evidence type="ECO:0000313" key="11">
    <source>
        <dbReference type="Proteomes" id="UP000319143"/>
    </source>
</evidence>
<dbReference type="InterPro" id="IPR011712">
    <property type="entry name" value="Sig_transdc_His_kin_sub3_dim/P"/>
</dbReference>
<reference evidence="10 11" key="1">
    <citation type="submission" date="2019-02" db="EMBL/GenBank/DDBJ databases">
        <title>Deep-cultivation of Planctomycetes and their phenomic and genomic characterization uncovers novel biology.</title>
        <authorList>
            <person name="Wiegand S."/>
            <person name="Jogler M."/>
            <person name="Boedeker C."/>
            <person name="Pinto D."/>
            <person name="Vollmers J."/>
            <person name="Rivas-Marin E."/>
            <person name="Kohn T."/>
            <person name="Peeters S.H."/>
            <person name="Heuer A."/>
            <person name="Rast P."/>
            <person name="Oberbeckmann S."/>
            <person name="Bunk B."/>
            <person name="Jeske O."/>
            <person name="Meyerdierks A."/>
            <person name="Storesund J.E."/>
            <person name="Kallscheuer N."/>
            <person name="Luecker S."/>
            <person name="Lage O.M."/>
            <person name="Pohl T."/>
            <person name="Merkel B.J."/>
            <person name="Hornburger P."/>
            <person name="Mueller R.-W."/>
            <person name="Bruemmer F."/>
            <person name="Labrenz M."/>
            <person name="Spormann A.M."/>
            <person name="Op Den Camp H."/>
            <person name="Overmann J."/>
            <person name="Amann R."/>
            <person name="Jetten M.S.M."/>
            <person name="Mascher T."/>
            <person name="Medema M.H."/>
            <person name="Devos D.P."/>
            <person name="Kaster A.-K."/>
            <person name="Ovreas L."/>
            <person name="Rohde M."/>
            <person name="Galperin M.Y."/>
            <person name="Jogler C."/>
        </authorList>
    </citation>
    <scope>NUCLEOTIDE SEQUENCE [LARGE SCALE GENOMIC DNA]</scope>
    <source>
        <strain evidence="10 11">Poly41</strain>
    </source>
</reference>
<evidence type="ECO:0000256" key="6">
    <source>
        <dbReference type="ARBA" id="ARBA00022777"/>
    </source>
</evidence>
<keyword evidence="6 10" id="KW-0418">Kinase</keyword>
<organism evidence="10 11">
    <name type="scientific">Novipirellula artificiosorum</name>
    <dbReference type="NCBI Taxonomy" id="2528016"/>
    <lineage>
        <taxon>Bacteria</taxon>
        <taxon>Pseudomonadati</taxon>
        <taxon>Planctomycetota</taxon>
        <taxon>Planctomycetia</taxon>
        <taxon>Pirellulales</taxon>
        <taxon>Pirellulaceae</taxon>
        <taxon>Novipirellula</taxon>
    </lineage>
</organism>
<dbReference type="SMART" id="SM00387">
    <property type="entry name" value="HATPase_c"/>
    <property type="match status" value="1"/>
</dbReference>
<keyword evidence="11" id="KW-1185">Reference proteome</keyword>
<comment type="caution">
    <text evidence="10">The sequence shown here is derived from an EMBL/GenBank/DDBJ whole genome shotgun (WGS) entry which is preliminary data.</text>
</comment>
<dbReference type="InterPro" id="IPR036890">
    <property type="entry name" value="HATPase_C_sf"/>
</dbReference>
<dbReference type="InterPro" id="IPR003594">
    <property type="entry name" value="HATPase_dom"/>
</dbReference>
<gene>
    <name evidence="10" type="primary">liaS_2</name>
    <name evidence="10" type="ORF">Poly41_43440</name>
</gene>
<keyword evidence="5" id="KW-0547">Nucleotide-binding</keyword>
<dbReference type="Proteomes" id="UP000319143">
    <property type="component" value="Unassembled WGS sequence"/>
</dbReference>
<dbReference type="CDD" id="cd16917">
    <property type="entry name" value="HATPase_UhpB-NarQ-NarX-like"/>
    <property type="match status" value="1"/>
</dbReference>